<evidence type="ECO:0000313" key="3">
    <source>
        <dbReference type="Proteomes" id="UP000288507"/>
    </source>
</evidence>
<dbReference type="GO" id="GO:0008168">
    <property type="term" value="F:methyltransferase activity"/>
    <property type="evidence" value="ECO:0007669"/>
    <property type="project" value="UniProtKB-KW"/>
</dbReference>
<dbReference type="InterPro" id="IPR043128">
    <property type="entry name" value="Rev_trsase/Diguanyl_cyclase"/>
</dbReference>
<dbReference type="GO" id="GO:0006281">
    <property type="term" value="P:DNA repair"/>
    <property type="evidence" value="ECO:0007669"/>
    <property type="project" value="InterPro"/>
</dbReference>
<gene>
    <name evidence="2" type="ORF">C3H57_10250</name>
</gene>
<dbReference type="RefSeq" id="WP_126232592.1">
    <property type="nucleotide sequence ID" value="NZ_PRAP01000008.1"/>
</dbReference>
<organism evidence="2 3">
    <name type="scientific">Campylobacter jejuni</name>
    <dbReference type="NCBI Taxonomy" id="197"/>
    <lineage>
        <taxon>Bacteria</taxon>
        <taxon>Pseudomonadati</taxon>
        <taxon>Campylobacterota</taxon>
        <taxon>Epsilonproteobacteria</taxon>
        <taxon>Campylobacterales</taxon>
        <taxon>Campylobacteraceae</taxon>
        <taxon>Campylobacter</taxon>
    </lineage>
</organism>
<dbReference type="GO" id="GO:0042276">
    <property type="term" value="P:error-prone translesion synthesis"/>
    <property type="evidence" value="ECO:0007669"/>
    <property type="project" value="TreeGrafter"/>
</dbReference>
<dbReference type="PROSITE" id="PS50173">
    <property type="entry name" value="UMUC"/>
    <property type="match status" value="1"/>
</dbReference>
<protein>
    <submittedName>
        <fullName evidence="2">DNA methylase</fullName>
    </submittedName>
</protein>
<dbReference type="Gene3D" id="1.10.150.20">
    <property type="entry name" value="5' to 3' exonuclease, C-terminal subdomain"/>
    <property type="match status" value="1"/>
</dbReference>
<keyword evidence="2" id="KW-0489">Methyltransferase</keyword>
<evidence type="ECO:0000313" key="2">
    <source>
        <dbReference type="EMBL" id="RTJ77650.1"/>
    </source>
</evidence>
<name>A0A431DCA1_CAMJU</name>
<dbReference type="GO" id="GO:0003887">
    <property type="term" value="F:DNA-directed DNA polymerase activity"/>
    <property type="evidence" value="ECO:0007669"/>
    <property type="project" value="TreeGrafter"/>
</dbReference>
<sequence length="485" mass="55772">MDNTQKYAAIDLKSFYASVECILRKLDPLNTNLVVADESRTEKTICLAVSPALRSYNISGRLRLFELIQKVKTINYKRLKIAKYFSAKSYNHLELINNPNLELDYIVAKPRMSTYIDYSSKIYSIYLKYFDPKDIHIYSIDEVFIDLTPYIKHYKLSADKLIENILFEILKTTQITATAGIGTNLYLAKIAMDILAKKQNTNKDGLCIGYLDEMLYRRKLWQHTPINDFWRIGKGYATKLKSIGINNMGDLARYSLNNEDKLYQIFGVNAELLIDHAWGFESCTMQAIKEYKSKHISKVMAKVLPKPYSFKKARDMLKEIVDHMVLELIEQNLTCNQIVLDVQYDKESLEKVQSYNGPMSKDSYGRSIPKNAHSTINLDYHSSSLETICNKGLELFDLIVNADFLIRKISLTLNNVVKNDTIKKIKEPSLFADIEQKENKNFIKEEKLQKARLAIVHKYGKKSIFKASSLENGLKINSQIGGHNA</sequence>
<dbReference type="AlphaFoldDB" id="A0A431DCA1"/>
<proteinExistence type="inferred from homology"/>
<dbReference type="GO" id="GO:0009432">
    <property type="term" value="P:SOS response"/>
    <property type="evidence" value="ECO:0007669"/>
    <property type="project" value="TreeGrafter"/>
</dbReference>
<dbReference type="GO" id="GO:0005829">
    <property type="term" value="C:cytosol"/>
    <property type="evidence" value="ECO:0007669"/>
    <property type="project" value="TreeGrafter"/>
</dbReference>
<dbReference type="SUPFAM" id="SSF56672">
    <property type="entry name" value="DNA/RNA polymerases"/>
    <property type="match status" value="1"/>
</dbReference>
<dbReference type="PANTHER" id="PTHR11076">
    <property type="entry name" value="DNA REPAIR POLYMERASE UMUC / TRANSFERASE FAMILY MEMBER"/>
    <property type="match status" value="1"/>
</dbReference>
<dbReference type="InterPro" id="IPR043502">
    <property type="entry name" value="DNA/RNA_pol_sf"/>
</dbReference>
<comment type="similarity">
    <text evidence="1">Belongs to the DNA polymerase type-Y family.</text>
</comment>
<dbReference type="Proteomes" id="UP000288507">
    <property type="component" value="Unassembled WGS sequence"/>
</dbReference>
<evidence type="ECO:0000256" key="1">
    <source>
        <dbReference type="ARBA" id="ARBA00010945"/>
    </source>
</evidence>
<keyword evidence="2" id="KW-0808">Transferase</keyword>
<dbReference type="Pfam" id="PF00817">
    <property type="entry name" value="IMS"/>
    <property type="match status" value="1"/>
</dbReference>
<dbReference type="GO" id="GO:0003684">
    <property type="term" value="F:damaged DNA binding"/>
    <property type="evidence" value="ECO:0007669"/>
    <property type="project" value="InterPro"/>
</dbReference>
<reference evidence="2 3" key="1">
    <citation type="journal article" date="2019" name="Appl. Environ. Microbiol.">
        <title>Population genetics and characterization of Campylobacter jejuni isolates in western jackdaws and game birds in Finland.</title>
        <authorList>
            <person name="Kovanen S."/>
            <person name="Rossi M."/>
            <person name="Pohja-Mykra M."/>
            <person name="Nieminen T."/>
            <person name="Raunio-Saarnisto M."/>
            <person name="Sauvala M."/>
            <person name="Fredriksson-Ahomaa M."/>
            <person name="Hanninen M.L."/>
            <person name="Kivisto R."/>
        </authorList>
    </citation>
    <scope>NUCLEOTIDE SEQUENCE [LARGE SCALE GENOMIC DNA]</scope>
    <source>
        <strain evidence="2 3">CB313</strain>
    </source>
</reference>
<comment type="caution">
    <text evidence="2">The sequence shown here is derived from an EMBL/GenBank/DDBJ whole genome shotgun (WGS) entry which is preliminary data.</text>
</comment>
<dbReference type="PANTHER" id="PTHR11076:SF35">
    <property type="entry name" value="DNA REPAIR PROTEIN HOMOLOG YOBH"/>
    <property type="match status" value="1"/>
</dbReference>
<dbReference type="GO" id="GO:0032259">
    <property type="term" value="P:methylation"/>
    <property type="evidence" value="ECO:0007669"/>
    <property type="project" value="UniProtKB-KW"/>
</dbReference>
<dbReference type="InterPro" id="IPR001126">
    <property type="entry name" value="UmuC"/>
</dbReference>
<dbReference type="EMBL" id="PRBV01000046">
    <property type="protein sequence ID" value="RTJ77650.1"/>
    <property type="molecule type" value="Genomic_DNA"/>
</dbReference>
<dbReference type="Gene3D" id="3.30.70.270">
    <property type="match status" value="1"/>
</dbReference>
<accession>A0A431DCA1</accession>
<dbReference type="InterPro" id="IPR050116">
    <property type="entry name" value="DNA_polymerase-Y"/>
</dbReference>